<sequence>MVFEMLLIGLAQAADSRKGERIGLFITFKTYMPRIGGKVALLWVKDTKESGDAKPFLRGGKQRIKLVFRP</sequence>
<protein>
    <submittedName>
        <fullName evidence="1">Uncharacterized protein</fullName>
    </submittedName>
</protein>
<dbReference type="Proteomes" id="UP001062901">
    <property type="component" value="Unassembled WGS sequence"/>
</dbReference>
<dbReference type="EMBL" id="BAQD01000005">
    <property type="protein sequence ID" value="GBQ05639.1"/>
    <property type="molecule type" value="Genomic_DNA"/>
</dbReference>
<comment type="caution">
    <text evidence="1">The sequence shown here is derived from an EMBL/GenBank/DDBJ whole genome shotgun (WGS) entry which is preliminary data.</text>
</comment>
<keyword evidence="2" id="KW-1185">Reference proteome</keyword>
<proteinExistence type="predicted"/>
<reference evidence="1" key="1">
    <citation type="submission" date="2013-04" db="EMBL/GenBank/DDBJ databases">
        <title>The genome sequencing project of 58 acetic acid bacteria.</title>
        <authorList>
            <person name="Okamoto-Kainuma A."/>
            <person name="Ishikawa M."/>
            <person name="Umino S."/>
            <person name="Koizumi Y."/>
            <person name="Shiwa Y."/>
            <person name="Yoshikawa H."/>
            <person name="Matsutani M."/>
            <person name="Matsushita K."/>
        </authorList>
    </citation>
    <scope>NUCLEOTIDE SEQUENCE</scope>
    <source>
        <strain evidence="1">DSM 15669</strain>
    </source>
</reference>
<accession>A0ABQ0NXV9</accession>
<organism evidence="1 2">
    <name type="scientific">Saccharibacter floricola DSM 15669</name>
    <dbReference type="NCBI Taxonomy" id="1123227"/>
    <lineage>
        <taxon>Bacteria</taxon>
        <taxon>Pseudomonadati</taxon>
        <taxon>Pseudomonadota</taxon>
        <taxon>Alphaproteobacteria</taxon>
        <taxon>Acetobacterales</taxon>
        <taxon>Acetobacteraceae</taxon>
        <taxon>Saccharibacter</taxon>
    </lineage>
</organism>
<name>A0ABQ0NXV9_9PROT</name>
<evidence type="ECO:0000313" key="1">
    <source>
        <dbReference type="EMBL" id="GBQ05639.1"/>
    </source>
</evidence>
<gene>
    <name evidence="1" type="ORF">AA15669_0560</name>
</gene>
<evidence type="ECO:0000313" key="2">
    <source>
        <dbReference type="Proteomes" id="UP001062901"/>
    </source>
</evidence>